<accession>A0A086Y2R3</accession>
<dbReference type="RefSeq" id="WP_035711452.1">
    <property type="nucleotide sequence ID" value="NZ_CAMIFG010000005.1"/>
</dbReference>
<proteinExistence type="predicted"/>
<dbReference type="InterPro" id="IPR036465">
    <property type="entry name" value="vWFA_dom_sf"/>
</dbReference>
<dbReference type="OrthoDB" id="6206554at2"/>
<evidence type="ECO:0000313" key="2">
    <source>
        <dbReference type="Proteomes" id="UP000028826"/>
    </source>
</evidence>
<evidence type="ECO:0000313" key="1">
    <source>
        <dbReference type="EMBL" id="KFI28563.1"/>
    </source>
</evidence>
<organism evidence="1 2">
    <name type="scientific">Haematobacter massiliensis</name>
    <dbReference type="NCBI Taxonomy" id="195105"/>
    <lineage>
        <taxon>Bacteria</taxon>
        <taxon>Pseudomonadati</taxon>
        <taxon>Pseudomonadota</taxon>
        <taxon>Alphaproteobacteria</taxon>
        <taxon>Rhodobacterales</taxon>
        <taxon>Paracoccaceae</taxon>
        <taxon>Haematobacter</taxon>
    </lineage>
</organism>
<dbReference type="InterPro" id="IPR050768">
    <property type="entry name" value="UPF0353/GerABKA_families"/>
</dbReference>
<dbReference type="InterPro" id="IPR002035">
    <property type="entry name" value="VWF_A"/>
</dbReference>
<dbReference type="Gene3D" id="3.40.50.410">
    <property type="entry name" value="von Willebrand factor, type A domain"/>
    <property type="match status" value="1"/>
</dbReference>
<dbReference type="EMBL" id="JGYG01000007">
    <property type="protein sequence ID" value="KFI28563.1"/>
    <property type="molecule type" value="Genomic_DNA"/>
</dbReference>
<dbReference type="AlphaFoldDB" id="A0A086Y2R3"/>
<dbReference type="SMART" id="SM00327">
    <property type="entry name" value="VWA"/>
    <property type="match status" value="1"/>
</dbReference>
<dbReference type="Pfam" id="PF00092">
    <property type="entry name" value="VWA"/>
    <property type="match status" value="1"/>
</dbReference>
<dbReference type="eggNOG" id="COG2304">
    <property type="taxonomic scope" value="Bacteria"/>
</dbReference>
<keyword evidence="2" id="KW-1185">Reference proteome</keyword>
<gene>
    <name evidence="1" type="ORF">CN97_17610</name>
</gene>
<dbReference type="STRING" id="195105.CN97_17610"/>
<protein>
    <submittedName>
        <fullName evidence="1">von Willebrand factor A</fullName>
    </submittedName>
</protein>
<dbReference type="PROSITE" id="PS50234">
    <property type="entry name" value="VWFA"/>
    <property type="match status" value="1"/>
</dbReference>
<reference evidence="1 2" key="1">
    <citation type="submission" date="2014-03" db="EMBL/GenBank/DDBJ databases">
        <title>Genome of Haematobacter massiliensis CCUG 47968.</title>
        <authorList>
            <person name="Wang D."/>
            <person name="Wang G."/>
        </authorList>
    </citation>
    <scope>NUCLEOTIDE SEQUENCE [LARGE SCALE GENOMIC DNA]</scope>
    <source>
        <strain evidence="1 2">CCUG 47968</strain>
    </source>
</reference>
<dbReference type="PANTHER" id="PTHR22550:SF18">
    <property type="entry name" value="VWFA DOMAIN-CONTAINING PROTEIN"/>
    <property type="match status" value="1"/>
</dbReference>
<dbReference type="PANTHER" id="PTHR22550">
    <property type="entry name" value="SPORE GERMINATION PROTEIN"/>
    <property type="match status" value="1"/>
</dbReference>
<sequence>MGNLQFAHPFAFLLLPLPVILFHLLPPRENRTEALRLPEAIAAAGMPVADASFRDGSLPLRLALWLCLTLALAGPEWLRPMPDRTATGRDIMLALDLSGSMETPDFTLDGQTASRLAAVKRVASRFVSEREGDRIGLVIFADQAYVAAPLTYDLPAVVRAIDAAEIGITGRSTAIADGLGLALKRVTAEPATSRVIVLLSDGRDTSDRLDARDVGRLAATMGVRVHTIALGPEDLETRPAARDAVDIAALRDIAEASGGRSWRVRDMADLVQMAADLDRLEPNPSTRPPVIMAQALWVWPAALALLLAVSAAVAEATGLFTRRPGQAA</sequence>
<dbReference type="SUPFAM" id="SSF53300">
    <property type="entry name" value="vWA-like"/>
    <property type="match status" value="1"/>
</dbReference>
<dbReference type="Proteomes" id="UP000028826">
    <property type="component" value="Unassembled WGS sequence"/>
</dbReference>
<comment type="caution">
    <text evidence="1">The sequence shown here is derived from an EMBL/GenBank/DDBJ whole genome shotgun (WGS) entry which is preliminary data.</text>
</comment>
<name>A0A086Y2R3_9RHOB</name>